<evidence type="ECO:0000256" key="1">
    <source>
        <dbReference type="SAM" id="MobiDB-lite"/>
    </source>
</evidence>
<dbReference type="eggNOG" id="ENOG502RB5J">
    <property type="taxonomic scope" value="Eukaryota"/>
</dbReference>
<organism evidence="2 3">
    <name type="scientific">Phytophthora infestans (strain T30-4)</name>
    <name type="common">Potato late blight agent</name>
    <dbReference type="NCBI Taxonomy" id="403677"/>
    <lineage>
        <taxon>Eukaryota</taxon>
        <taxon>Sar</taxon>
        <taxon>Stramenopiles</taxon>
        <taxon>Oomycota</taxon>
        <taxon>Peronosporomycetes</taxon>
        <taxon>Peronosporales</taxon>
        <taxon>Peronosporaceae</taxon>
        <taxon>Phytophthora</taxon>
    </lineage>
</organism>
<dbReference type="GeneID" id="9472006"/>
<evidence type="ECO:0000313" key="3">
    <source>
        <dbReference type="Proteomes" id="UP000006643"/>
    </source>
</evidence>
<evidence type="ECO:0000313" key="2">
    <source>
        <dbReference type="EMBL" id="EEY70094.1"/>
    </source>
</evidence>
<proteinExistence type="predicted"/>
<name>D0N5D6_PHYIT</name>
<dbReference type="Gene3D" id="1.10.20.10">
    <property type="entry name" value="Histone, subunit A"/>
    <property type="match status" value="1"/>
</dbReference>
<dbReference type="Proteomes" id="UP000006643">
    <property type="component" value="Unassembled WGS sequence"/>
</dbReference>
<protein>
    <recommendedName>
        <fullName evidence="4">Transcription factor CBF/NF-Y/archaeal histone domain-containing protein</fullName>
    </recommendedName>
</protein>
<dbReference type="AlphaFoldDB" id="D0N5D6"/>
<keyword evidence="3" id="KW-1185">Reference proteome</keyword>
<dbReference type="VEuPathDB" id="FungiDB:PITG_06663"/>
<reference evidence="3" key="1">
    <citation type="journal article" date="2009" name="Nature">
        <title>Genome sequence and analysis of the Irish potato famine pathogen Phytophthora infestans.</title>
        <authorList>
            <consortium name="The Broad Institute Genome Sequencing Platform"/>
            <person name="Haas B.J."/>
            <person name="Kamoun S."/>
            <person name="Zody M.C."/>
            <person name="Jiang R.H."/>
            <person name="Handsaker R.E."/>
            <person name="Cano L.M."/>
            <person name="Grabherr M."/>
            <person name="Kodira C.D."/>
            <person name="Raffaele S."/>
            <person name="Torto-Alalibo T."/>
            <person name="Bozkurt T.O."/>
            <person name="Ah-Fong A.M."/>
            <person name="Alvarado L."/>
            <person name="Anderson V.L."/>
            <person name="Armstrong M.R."/>
            <person name="Avrova A."/>
            <person name="Baxter L."/>
            <person name="Beynon J."/>
            <person name="Boevink P.C."/>
            <person name="Bollmann S.R."/>
            <person name="Bos J.I."/>
            <person name="Bulone V."/>
            <person name="Cai G."/>
            <person name="Cakir C."/>
            <person name="Carrington J.C."/>
            <person name="Chawner M."/>
            <person name="Conti L."/>
            <person name="Costanzo S."/>
            <person name="Ewan R."/>
            <person name="Fahlgren N."/>
            <person name="Fischbach M.A."/>
            <person name="Fugelstad J."/>
            <person name="Gilroy E.M."/>
            <person name="Gnerre S."/>
            <person name="Green P.J."/>
            <person name="Grenville-Briggs L.J."/>
            <person name="Griffith J."/>
            <person name="Grunwald N.J."/>
            <person name="Horn K."/>
            <person name="Horner N.R."/>
            <person name="Hu C.H."/>
            <person name="Huitema E."/>
            <person name="Jeong D.H."/>
            <person name="Jones A.M."/>
            <person name="Jones J.D."/>
            <person name="Jones R.W."/>
            <person name="Karlsson E.K."/>
            <person name="Kunjeti S.G."/>
            <person name="Lamour K."/>
            <person name="Liu Z."/>
            <person name="Ma L."/>
            <person name="Maclean D."/>
            <person name="Chibucos M.C."/>
            <person name="McDonald H."/>
            <person name="McWalters J."/>
            <person name="Meijer H.J."/>
            <person name="Morgan W."/>
            <person name="Morris P.F."/>
            <person name="Munro C.A."/>
            <person name="O'Neill K."/>
            <person name="Ospina-Giraldo M."/>
            <person name="Pinzon A."/>
            <person name="Pritchard L."/>
            <person name="Ramsahoye B."/>
            <person name="Ren Q."/>
            <person name="Restrepo S."/>
            <person name="Roy S."/>
            <person name="Sadanandom A."/>
            <person name="Savidor A."/>
            <person name="Schornack S."/>
            <person name="Schwartz D.C."/>
            <person name="Schumann U.D."/>
            <person name="Schwessinger B."/>
            <person name="Seyer L."/>
            <person name="Sharpe T."/>
            <person name="Silvar C."/>
            <person name="Song J."/>
            <person name="Studholme D.J."/>
            <person name="Sykes S."/>
            <person name="Thines M."/>
            <person name="van de Vondervoort P.J."/>
            <person name="Phuntumart V."/>
            <person name="Wawra S."/>
            <person name="Weide R."/>
            <person name="Win J."/>
            <person name="Young C."/>
            <person name="Zhou S."/>
            <person name="Fry W."/>
            <person name="Meyers B.C."/>
            <person name="van West P."/>
            <person name="Ristaino J."/>
            <person name="Govers F."/>
            <person name="Birch P.R."/>
            <person name="Whisson S.C."/>
            <person name="Judelson H.S."/>
            <person name="Nusbaum C."/>
        </authorList>
    </citation>
    <scope>NUCLEOTIDE SEQUENCE [LARGE SCALE GENOMIC DNA]</scope>
    <source>
        <strain evidence="3">T30-4</strain>
    </source>
</reference>
<dbReference type="EMBL" id="DS028125">
    <property type="protein sequence ID" value="EEY70094.1"/>
    <property type="molecule type" value="Genomic_DNA"/>
</dbReference>
<dbReference type="OrthoDB" id="601405at2759"/>
<dbReference type="InParanoid" id="D0N5D6"/>
<dbReference type="STRING" id="403677.D0N5D6"/>
<dbReference type="GO" id="GO:0046982">
    <property type="term" value="F:protein heterodimerization activity"/>
    <property type="evidence" value="ECO:0007669"/>
    <property type="project" value="InterPro"/>
</dbReference>
<dbReference type="OMA" id="RISHEHV"/>
<dbReference type="SUPFAM" id="SSF47113">
    <property type="entry name" value="Histone-fold"/>
    <property type="match status" value="1"/>
</dbReference>
<dbReference type="KEGG" id="pif:PITG_06663"/>
<dbReference type="HOGENOM" id="CLU_2269100_0_0_1"/>
<dbReference type="InterPro" id="IPR009072">
    <property type="entry name" value="Histone-fold"/>
</dbReference>
<accession>D0N5D6</accession>
<sequence>MEFKVDIINTLGSIEKLLREVVGDDIPISKETVDWVNECAGELLQIVGQEANMIAESISTKENYRISHEHVVTALEVMATEEEGADSVSEGSCENRLTRRVAG</sequence>
<feature type="region of interest" description="Disordered" evidence="1">
    <location>
        <begin position="83"/>
        <end position="103"/>
    </location>
</feature>
<dbReference type="RefSeq" id="XP_002998741.1">
    <property type="nucleotide sequence ID" value="XM_002998695.1"/>
</dbReference>
<evidence type="ECO:0008006" key="4">
    <source>
        <dbReference type="Google" id="ProtNLM"/>
    </source>
</evidence>
<gene>
    <name evidence="2" type="ORF">PITG_06663</name>
</gene>